<proteinExistence type="predicted"/>
<accession>A0ACC3DI10</accession>
<evidence type="ECO:0000313" key="1">
    <source>
        <dbReference type="EMBL" id="KAK3076351.1"/>
    </source>
</evidence>
<name>A0ACC3DI10_9PEZI</name>
<organism evidence="1 2">
    <name type="scientific">Coniosporium uncinatum</name>
    <dbReference type="NCBI Taxonomy" id="93489"/>
    <lineage>
        <taxon>Eukaryota</taxon>
        <taxon>Fungi</taxon>
        <taxon>Dikarya</taxon>
        <taxon>Ascomycota</taxon>
        <taxon>Pezizomycotina</taxon>
        <taxon>Dothideomycetes</taxon>
        <taxon>Dothideomycetes incertae sedis</taxon>
        <taxon>Coniosporium</taxon>
    </lineage>
</organism>
<evidence type="ECO:0000313" key="2">
    <source>
        <dbReference type="Proteomes" id="UP001186974"/>
    </source>
</evidence>
<dbReference type="EMBL" id="JAWDJW010004067">
    <property type="protein sequence ID" value="KAK3076351.1"/>
    <property type="molecule type" value="Genomic_DNA"/>
</dbReference>
<comment type="caution">
    <text evidence="1">The sequence shown here is derived from an EMBL/GenBank/DDBJ whole genome shotgun (WGS) entry which is preliminary data.</text>
</comment>
<protein>
    <submittedName>
        <fullName evidence="1">Uncharacterized protein</fullName>
    </submittedName>
</protein>
<sequence length="453" mass="49605">MRIKYIARPPAFTIRRIISSIEALDPVFVPEIYHPPTIEDRAREMHAKERQRVLLRLALAVTCGVPGFIIGIVCMNLLPDDNAIQNFMMAPMWAGSVSRAQWALFILATPVYLFAADAFHKKAFKEIKALWRPGSPTPFLQRFIRFGSMNMLMSLGTTISYFSSIAELIMTSQKKPMMHAGMEEMMADMKHINESFYFDSVIFLTMFLLIGRFLEAYSKAKTGDAVTQLGMLRPTEAILVEKEDLTGRKLPIDRLEIGDIVKVLHGASPPFDGVVIDGAAKFDESSLTGESRPINKEVGDAVFSGTVNKGGPVSVRITSIEGSSMLDQIIKVVREGQTKRAPVERVADMITGHFVPFVVAVGITTWVVWLSLGTSGALPADWLDTKEGGWPLWSLRFAIAVFVIACPCGIGLAAPTALFVGGGMAAKHGILVKGGGEAFQEASTLDCIVFDKT</sequence>
<gene>
    <name evidence="1" type="ORF">LTS18_013247</name>
</gene>
<keyword evidence="2" id="KW-1185">Reference proteome</keyword>
<dbReference type="Proteomes" id="UP001186974">
    <property type="component" value="Unassembled WGS sequence"/>
</dbReference>
<reference evidence="1" key="1">
    <citation type="submission" date="2024-09" db="EMBL/GenBank/DDBJ databases">
        <title>Black Yeasts Isolated from many extreme environments.</title>
        <authorList>
            <person name="Coleine C."/>
            <person name="Stajich J.E."/>
            <person name="Selbmann L."/>
        </authorList>
    </citation>
    <scope>NUCLEOTIDE SEQUENCE</scope>
    <source>
        <strain evidence="1">CCFEE 5737</strain>
    </source>
</reference>
<feature type="non-terminal residue" evidence="1">
    <location>
        <position position="453"/>
    </location>
</feature>